<dbReference type="Gene3D" id="2.30.42.10">
    <property type="match status" value="1"/>
</dbReference>
<accession>A0AAW1PNC0</accession>
<dbReference type="InterPro" id="IPR009003">
    <property type="entry name" value="Peptidase_S1_PA"/>
</dbReference>
<dbReference type="Gene3D" id="2.40.10.10">
    <property type="entry name" value="Trypsin-like serine proteases"/>
    <property type="match status" value="2"/>
</dbReference>
<dbReference type="InterPro" id="IPR036034">
    <property type="entry name" value="PDZ_sf"/>
</dbReference>
<dbReference type="GO" id="GO:0006508">
    <property type="term" value="P:proteolysis"/>
    <property type="evidence" value="ECO:0007669"/>
    <property type="project" value="UniProtKB-KW"/>
</dbReference>
<dbReference type="Pfam" id="PF17815">
    <property type="entry name" value="PDZ_3"/>
    <property type="match status" value="1"/>
</dbReference>
<evidence type="ECO:0000259" key="6">
    <source>
        <dbReference type="Pfam" id="PF13180"/>
    </source>
</evidence>
<evidence type="ECO:0000313" key="9">
    <source>
        <dbReference type="Proteomes" id="UP001465755"/>
    </source>
</evidence>
<evidence type="ECO:0008006" key="10">
    <source>
        <dbReference type="Google" id="ProtNLM"/>
    </source>
</evidence>
<feature type="region of interest" description="Disordered" evidence="5">
    <location>
        <begin position="1"/>
        <end position="53"/>
    </location>
</feature>
<evidence type="ECO:0000256" key="3">
    <source>
        <dbReference type="ARBA" id="ARBA00022801"/>
    </source>
</evidence>
<dbReference type="SUPFAM" id="SSF50156">
    <property type="entry name" value="PDZ domain-like"/>
    <property type="match status" value="1"/>
</dbReference>
<dbReference type="Gene3D" id="3.20.190.20">
    <property type="match status" value="1"/>
</dbReference>
<sequence>MEEDPPAVAPDKELDEDPAGPPSAKRARLFNQRDELNPSPSPSQPPVAPTINNTSAPVSTSVLNTRAILSVLKVFVVQTVPNYAQPWQMRPQRSCTGSAFVVDVQKRYIMTNAHVVSNATTVHVRRPGRSQKWRARVLCEGKICDLALLTVDSSEFWTSNLMSLQFVAVPELQDSILVAGYPLGGDSLSITKGIVSRVTMTRYAHASNKLLGIQIDAAINPGNSGGPAFSDLDAGKVAGVAFSKLQNADNVGYIIPRDVVFHFLHEYEHHSTFRGCCSVGFRWQDMENNSLKEHFKVSPTQSGSLVFKTDPLAPANEALSQNDVVTEIDGIPIADDGTIEFRNEERVEFSHIVRSKHIGDQLQVKVLRDGNLLNLSYELRSRRPLVPVLHGVDCVPSYFIVGGLVFVPLSIPFLEHAYGGHHWRKLAPVPILALVTEYQEAVGQQVVVLFQILAAEINFGYKFQTVQCLSFNGEDLPHLRSLAQAVDSCEDKYMKFGLEGGKSIILDRAQAVREGPRILEQHAITFDRSADLRGLNDKQMAAAPDGVVAAEAQAVTSNGGPPGSH</sequence>
<evidence type="ECO:0000256" key="2">
    <source>
        <dbReference type="ARBA" id="ARBA00022670"/>
    </source>
</evidence>
<dbReference type="PANTHER" id="PTHR45980:SF18">
    <property type="entry name" value="PROTEASE DO-LIKE 9"/>
    <property type="match status" value="1"/>
</dbReference>
<dbReference type="Proteomes" id="UP001465755">
    <property type="component" value="Unassembled WGS sequence"/>
</dbReference>
<dbReference type="InterPro" id="IPR041517">
    <property type="entry name" value="DEGP_PDZ"/>
</dbReference>
<comment type="similarity">
    <text evidence="1">Belongs to the peptidase S1C family.</text>
</comment>
<dbReference type="InterPro" id="IPR001940">
    <property type="entry name" value="Peptidase_S1C"/>
</dbReference>
<comment type="caution">
    <text evidence="8">The sequence shown here is derived from an EMBL/GenBank/DDBJ whole genome shotgun (WGS) entry which is preliminary data.</text>
</comment>
<evidence type="ECO:0000256" key="1">
    <source>
        <dbReference type="ARBA" id="ARBA00010541"/>
    </source>
</evidence>
<keyword evidence="2" id="KW-0645">Protease</keyword>
<dbReference type="GO" id="GO:0004252">
    <property type="term" value="F:serine-type endopeptidase activity"/>
    <property type="evidence" value="ECO:0007669"/>
    <property type="project" value="InterPro"/>
</dbReference>
<gene>
    <name evidence="8" type="ORF">WJX73_000637</name>
</gene>
<organism evidence="8 9">
    <name type="scientific">Symbiochloris irregularis</name>
    <dbReference type="NCBI Taxonomy" id="706552"/>
    <lineage>
        <taxon>Eukaryota</taxon>
        <taxon>Viridiplantae</taxon>
        <taxon>Chlorophyta</taxon>
        <taxon>core chlorophytes</taxon>
        <taxon>Trebouxiophyceae</taxon>
        <taxon>Trebouxiales</taxon>
        <taxon>Trebouxiaceae</taxon>
        <taxon>Symbiochloris</taxon>
    </lineage>
</organism>
<evidence type="ECO:0000259" key="7">
    <source>
        <dbReference type="Pfam" id="PF17815"/>
    </source>
</evidence>
<dbReference type="AlphaFoldDB" id="A0AAW1PNC0"/>
<feature type="domain" description="Protease Do-like PDZ" evidence="7">
    <location>
        <begin position="387"/>
        <end position="531"/>
    </location>
</feature>
<protein>
    <recommendedName>
        <fullName evidence="10">Protease Do-like PDZ domain-containing protein</fullName>
    </recommendedName>
</protein>
<name>A0AAW1PNC0_9CHLO</name>
<dbReference type="SUPFAM" id="SSF50494">
    <property type="entry name" value="Trypsin-like serine proteases"/>
    <property type="match status" value="1"/>
</dbReference>
<dbReference type="InterPro" id="IPR001478">
    <property type="entry name" value="PDZ"/>
</dbReference>
<dbReference type="InterPro" id="IPR043504">
    <property type="entry name" value="Peptidase_S1_PA_chymotrypsin"/>
</dbReference>
<evidence type="ECO:0000256" key="5">
    <source>
        <dbReference type="SAM" id="MobiDB-lite"/>
    </source>
</evidence>
<keyword evidence="9" id="KW-1185">Reference proteome</keyword>
<reference evidence="8 9" key="1">
    <citation type="journal article" date="2024" name="Nat. Commun.">
        <title>Phylogenomics reveals the evolutionary origins of lichenization in chlorophyte algae.</title>
        <authorList>
            <person name="Puginier C."/>
            <person name="Libourel C."/>
            <person name="Otte J."/>
            <person name="Skaloud P."/>
            <person name="Haon M."/>
            <person name="Grisel S."/>
            <person name="Petersen M."/>
            <person name="Berrin J.G."/>
            <person name="Delaux P.M."/>
            <person name="Dal Grande F."/>
            <person name="Keller J."/>
        </authorList>
    </citation>
    <scope>NUCLEOTIDE SEQUENCE [LARGE SCALE GENOMIC DNA]</scope>
    <source>
        <strain evidence="8 9">SAG 2036</strain>
    </source>
</reference>
<dbReference type="EMBL" id="JALJOQ010000012">
    <property type="protein sequence ID" value="KAK9810951.1"/>
    <property type="molecule type" value="Genomic_DNA"/>
</dbReference>
<dbReference type="PRINTS" id="PR00834">
    <property type="entry name" value="PROTEASES2C"/>
</dbReference>
<dbReference type="PANTHER" id="PTHR45980">
    <property type="match status" value="1"/>
</dbReference>
<dbReference type="Pfam" id="PF13365">
    <property type="entry name" value="Trypsin_2"/>
    <property type="match status" value="1"/>
</dbReference>
<dbReference type="Pfam" id="PF13180">
    <property type="entry name" value="PDZ_2"/>
    <property type="match status" value="1"/>
</dbReference>
<feature type="compositionally biased region" description="Pro residues" evidence="5">
    <location>
        <begin position="39"/>
        <end position="48"/>
    </location>
</feature>
<evidence type="ECO:0000256" key="4">
    <source>
        <dbReference type="ARBA" id="ARBA00022825"/>
    </source>
</evidence>
<dbReference type="InterPro" id="IPR046449">
    <property type="entry name" value="DEGP_PDZ_sf"/>
</dbReference>
<feature type="domain" description="PDZ" evidence="6">
    <location>
        <begin position="298"/>
        <end position="377"/>
    </location>
</feature>
<keyword evidence="4" id="KW-0720">Serine protease</keyword>
<evidence type="ECO:0000313" key="8">
    <source>
        <dbReference type="EMBL" id="KAK9810951.1"/>
    </source>
</evidence>
<keyword evidence="3" id="KW-0378">Hydrolase</keyword>
<proteinExistence type="inferred from homology"/>